<organism evidence="3 4">
    <name type="scientific">Gordonibacter massiliensis</name>
    <name type="common">ex Traore et al. 2017</name>
    <dbReference type="NCBI Taxonomy" id="1841863"/>
    <lineage>
        <taxon>Bacteria</taxon>
        <taxon>Bacillati</taxon>
        <taxon>Actinomycetota</taxon>
        <taxon>Coriobacteriia</taxon>
        <taxon>Eggerthellales</taxon>
        <taxon>Eggerthellaceae</taxon>
        <taxon>Gordonibacter</taxon>
    </lineage>
</organism>
<reference evidence="3 4" key="1">
    <citation type="submission" date="2020-08" db="EMBL/GenBank/DDBJ databases">
        <authorList>
            <person name="Liu C."/>
            <person name="Sun Q."/>
        </authorList>
    </citation>
    <scope>NUCLEOTIDE SEQUENCE [LARGE SCALE GENOMIC DNA]</scope>
    <source>
        <strain evidence="3 4">N22</strain>
    </source>
</reference>
<evidence type="ECO:0000256" key="2">
    <source>
        <dbReference type="SAM" id="SignalP"/>
    </source>
</evidence>
<keyword evidence="4" id="KW-1185">Reference proteome</keyword>
<name>A0A842JJ43_9ACTN</name>
<evidence type="ECO:0000313" key="4">
    <source>
        <dbReference type="Proteomes" id="UP000587396"/>
    </source>
</evidence>
<evidence type="ECO:0000256" key="1">
    <source>
        <dbReference type="SAM" id="MobiDB-lite"/>
    </source>
</evidence>
<dbReference type="AlphaFoldDB" id="A0A842JJ43"/>
<proteinExistence type="predicted"/>
<feature type="chain" id="PRO_5038866913" description="Lipoprotein" evidence="2">
    <location>
        <begin position="23"/>
        <end position="276"/>
    </location>
</feature>
<dbReference type="PROSITE" id="PS51257">
    <property type="entry name" value="PROKAR_LIPOPROTEIN"/>
    <property type="match status" value="1"/>
</dbReference>
<dbReference type="RefSeq" id="WP_185905624.1">
    <property type="nucleotide sequence ID" value="NZ_JACMSE010000008.1"/>
</dbReference>
<feature type="signal peptide" evidence="2">
    <location>
        <begin position="1"/>
        <end position="22"/>
    </location>
</feature>
<comment type="caution">
    <text evidence="3">The sequence shown here is derived from an EMBL/GenBank/DDBJ whole genome shotgun (WGS) entry which is preliminary data.</text>
</comment>
<dbReference type="EMBL" id="JACMSE010000008">
    <property type="protein sequence ID" value="MBC2889848.1"/>
    <property type="molecule type" value="Genomic_DNA"/>
</dbReference>
<feature type="compositionally biased region" description="Basic and acidic residues" evidence="1">
    <location>
        <begin position="173"/>
        <end position="192"/>
    </location>
</feature>
<protein>
    <recommendedName>
        <fullName evidence="5">Lipoprotein</fullName>
    </recommendedName>
</protein>
<feature type="region of interest" description="Disordered" evidence="1">
    <location>
        <begin position="158"/>
        <end position="195"/>
    </location>
</feature>
<sequence>MNKWIACATAACAVALSLTLVGCDSQVEEPNVPTDSASGSTGGYGYTLTDAEKLKALAIGETAVWRDYEVTVTSVDRADGKLTAHIDVKGHTLAQSLSTECLLSFGMPPVSSSFDGDVITVPAGETVSGTLTFDDQYTSQRLFWNDGATEGTWDLTLPTVQPERQGVESEGTEPAKTENAKQEEPKKDEAAEAQKQAVAALEAEMPSLFENNTFYAFQSVDTSTATVTPQEGGGYEYVNDVTVTGGDGAPTTANVRLICEANGNCISMTVDGAFLF</sequence>
<evidence type="ECO:0008006" key="5">
    <source>
        <dbReference type="Google" id="ProtNLM"/>
    </source>
</evidence>
<keyword evidence="2" id="KW-0732">Signal</keyword>
<accession>A0A842JJ43</accession>
<dbReference type="Proteomes" id="UP000587396">
    <property type="component" value="Unassembled WGS sequence"/>
</dbReference>
<evidence type="ECO:0000313" key="3">
    <source>
        <dbReference type="EMBL" id="MBC2889848.1"/>
    </source>
</evidence>
<gene>
    <name evidence="3" type="ORF">H7313_10925</name>
</gene>